<dbReference type="RefSeq" id="WP_037004618.1">
    <property type="nucleotide sequence ID" value="NZ_JFJN01000096.1"/>
</dbReference>
<dbReference type="EMBL" id="JFJN01000096">
    <property type="protein sequence ID" value="EZH77244.1"/>
    <property type="molecule type" value="Genomic_DNA"/>
</dbReference>
<reference evidence="2" key="1">
    <citation type="journal article" date="2014" name="Genome Announc.">
        <title>Draft Genome Sequence of the algae degrading bacterium Pseudomonas mendocina AD6.</title>
        <authorList>
            <person name="Barney B.M."/>
            <person name="Lenneman E.M."/>
        </authorList>
    </citation>
    <scope>NUCLEOTIDE SEQUENCE [LARGE SCALE GENOMIC DNA]</scope>
    <source>
        <strain evidence="2">AD6</strain>
    </source>
</reference>
<dbReference type="Pfam" id="PF20289">
    <property type="entry name" value="MComp1"/>
    <property type="match status" value="1"/>
</dbReference>
<gene>
    <name evidence="1" type="ORF">AU05_25265</name>
</gene>
<keyword evidence="2" id="KW-1185">Reference proteome</keyword>
<evidence type="ECO:0000313" key="2">
    <source>
        <dbReference type="Proteomes" id="UP000023842"/>
    </source>
</evidence>
<protein>
    <submittedName>
        <fullName evidence="1">Uncharacterized protein</fullName>
    </submittedName>
</protein>
<dbReference type="InterPro" id="IPR046905">
    <property type="entry name" value="ABC-3C_MC1"/>
</dbReference>
<organism evidence="1 2">
    <name type="scientific">Ectopseudomonas composti</name>
    <dbReference type="NCBI Taxonomy" id="658457"/>
    <lineage>
        <taxon>Bacteria</taxon>
        <taxon>Pseudomonadati</taxon>
        <taxon>Pseudomonadota</taxon>
        <taxon>Gammaproteobacteria</taxon>
        <taxon>Pseudomonadales</taxon>
        <taxon>Pseudomonadaceae</taxon>
        <taxon>Ectopseudomonas</taxon>
    </lineage>
</organism>
<evidence type="ECO:0000313" key="1">
    <source>
        <dbReference type="EMBL" id="EZH77244.1"/>
    </source>
</evidence>
<sequence length="238" mass="27405">MLIKIIENIFLNNGYQIIQLEQHLSEFKSLLFVPENYESREEYFLVIEAITPSEKLTRYILNEGADALFETIRNNQKIDKAFPKNCTMVLCCEARKTPRDLILALEEDHYNFKKNVITYTDEEIQDLLVKLEASGHGKLTSAAINKAINSNSGETFSNFKKLGDSANNYYSLLMKIVIKLPFIQYTPAAQQMDDLEQNIRTNLTPEETSILERLTPLNEGMREEDLSSLLIEIWGNQQ</sequence>
<name>A0ABP3BRZ1_9GAMM</name>
<accession>A0ABP3BRZ1</accession>
<proteinExistence type="predicted"/>
<comment type="caution">
    <text evidence="1">The sequence shown here is derived from an EMBL/GenBank/DDBJ whole genome shotgun (WGS) entry which is preliminary data.</text>
</comment>
<dbReference type="Proteomes" id="UP000023842">
    <property type="component" value="Unassembled WGS sequence"/>
</dbReference>